<feature type="transmembrane region" description="Helical" evidence="1">
    <location>
        <begin position="109"/>
        <end position="132"/>
    </location>
</feature>
<evidence type="ECO:0000313" key="2">
    <source>
        <dbReference type="EMBL" id="CAD8439897.1"/>
    </source>
</evidence>
<feature type="transmembrane region" description="Helical" evidence="1">
    <location>
        <begin position="171"/>
        <end position="194"/>
    </location>
</feature>
<feature type="transmembrane region" description="Helical" evidence="1">
    <location>
        <begin position="71"/>
        <end position="97"/>
    </location>
</feature>
<keyword evidence="1" id="KW-0472">Membrane</keyword>
<gene>
    <name evidence="2" type="ORF">MSP1401_LOCUS6013</name>
</gene>
<protein>
    <submittedName>
        <fullName evidence="2">Uncharacterized protein</fullName>
    </submittedName>
</protein>
<keyword evidence="1" id="KW-0812">Transmembrane</keyword>
<reference evidence="2" key="1">
    <citation type="submission" date="2021-01" db="EMBL/GenBank/DDBJ databases">
        <authorList>
            <person name="Corre E."/>
            <person name="Pelletier E."/>
            <person name="Niang G."/>
            <person name="Scheremetjew M."/>
            <person name="Finn R."/>
            <person name="Kale V."/>
            <person name="Holt S."/>
            <person name="Cochrane G."/>
            <person name="Meng A."/>
            <person name="Brown T."/>
            <person name="Cohen L."/>
        </authorList>
    </citation>
    <scope>NUCLEOTIDE SEQUENCE</scope>
    <source>
        <strain evidence="2">CCAC1681</strain>
    </source>
</reference>
<dbReference type="EMBL" id="HBEN01007348">
    <property type="protein sequence ID" value="CAD8439897.1"/>
    <property type="molecule type" value="Transcribed_RNA"/>
</dbReference>
<name>A0A7S0D345_MICPS</name>
<proteinExistence type="predicted"/>
<organism evidence="2">
    <name type="scientific">Micromonas pusilla</name>
    <name type="common">Picoplanktonic green alga</name>
    <name type="synonym">Chromulina pusilla</name>
    <dbReference type="NCBI Taxonomy" id="38833"/>
    <lineage>
        <taxon>Eukaryota</taxon>
        <taxon>Viridiplantae</taxon>
        <taxon>Chlorophyta</taxon>
        <taxon>Mamiellophyceae</taxon>
        <taxon>Mamiellales</taxon>
        <taxon>Mamiellaceae</taxon>
        <taxon>Micromonas</taxon>
    </lineage>
</organism>
<accession>A0A7S0D345</accession>
<keyword evidence="1" id="KW-1133">Transmembrane helix</keyword>
<evidence type="ECO:0000256" key="1">
    <source>
        <dbReference type="SAM" id="Phobius"/>
    </source>
</evidence>
<feature type="transmembrane region" description="Helical" evidence="1">
    <location>
        <begin position="30"/>
        <end position="51"/>
    </location>
</feature>
<sequence>MRLDRATSSVRIPDAALDAIKNLGLGRDQVTLLIETMGIIVALSLGSAISADSAISFEQLIACDGWDKYRAPIVICFHFCLAQLIVFIVTLLAIGYVKDGDWFKFYTRAVLPSMLVNVGVFVFIHAELSWIMDVNAWCRKESYVSVLSGTSPDEATLLRRADDASTSIFTFWAYVAWFAYLPPVTGWVYGYASYLATQRALAKKAIMEGGEDTPAPESSRA</sequence>
<dbReference type="AlphaFoldDB" id="A0A7S0D345"/>